<feature type="active site" description="Proton donor" evidence="2">
    <location>
        <position position="132"/>
    </location>
</feature>
<evidence type="ECO:0000256" key="3">
    <source>
        <dbReference type="PIRSR" id="PIRSR600888-3"/>
    </source>
</evidence>
<feature type="active site" description="Proton acceptor" evidence="2">
    <location>
        <position position="62"/>
    </location>
</feature>
<dbReference type="InterPro" id="IPR011051">
    <property type="entry name" value="RmlC_Cupin_sf"/>
</dbReference>
<comment type="catalytic activity">
    <reaction evidence="4">
        <text>dTDP-4-dehydro-6-deoxy-alpha-D-glucose = dTDP-4-dehydro-beta-L-rhamnose</text>
        <dbReference type="Rhea" id="RHEA:16969"/>
        <dbReference type="ChEBI" id="CHEBI:57649"/>
        <dbReference type="ChEBI" id="CHEBI:62830"/>
        <dbReference type="EC" id="5.1.3.13"/>
    </reaction>
</comment>
<comment type="caution">
    <text evidence="5">The sequence shown here is derived from an EMBL/GenBank/DDBJ whole genome shotgun (WGS) entry which is preliminary data.</text>
</comment>
<sequence length="182" mass="20177">MKYTPTDVAGVTIIDIEPHRDHRGFFSRAFCVEEFAKYGLDVAVAQTNISYNYARGTLRGLHRQAPPFAEAKLVRCTRGAIVDVAVDLRPQSPTYGKHVMVHLTADNHRALFLPPYVAHGLQTLADDTEVLYQVSGSYSPAAEQGFRWDDPEFSISWPLPVTVISEKDASWPFVSLASSPAL</sequence>
<dbReference type="CDD" id="cd00438">
    <property type="entry name" value="cupin_RmlC"/>
    <property type="match status" value="1"/>
</dbReference>
<dbReference type="RefSeq" id="WP_045381534.1">
    <property type="nucleotide sequence ID" value="NZ_BBKA01000078.1"/>
</dbReference>
<dbReference type="GO" id="GO:0019305">
    <property type="term" value="P:dTDP-rhamnose biosynthetic process"/>
    <property type="evidence" value="ECO:0007669"/>
    <property type="project" value="UniProtKB-UniRule"/>
</dbReference>
<evidence type="ECO:0000256" key="4">
    <source>
        <dbReference type="RuleBase" id="RU364069"/>
    </source>
</evidence>
<evidence type="ECO:0000256" key="2">
    <source>
        <dbReference type="PIRSR" id="PIRSR600888-1"/>
    </source>
</evidence>
<dbReference type="GO" id="GO:0000271">
    <property type="term" value="P:polysaccharide biosynthetic process"/>
    <property type="evidence" value="ECO:0007669"/>
    <property type="project" value="TreeGrafter"/>
</dbReference>
<comment type="similarity">
    <text evidence="1 4">Belongs to the dTDP-4-dehydrorhamnose 3,5-epimerase family.</text>
</comment>
<accession>A0A1X1XVR9</accession>
<dbReference type="InterPro" id="IPR000888">
    <property type="entry name" value="RmlC-like"/>
</dbReference>
<proteinExistence type="inferred from homology"/>
<organism evidence="5 6">
    <name type="scientific">Mycobacterium kyorinense</name>
    <dbReference type="NCBI Taxonomy" id="487514"/>
    <lineage>
        <taxon>Bacteria</taxon>
        <taxon>Bacillati</taxon>
        <taxon>Actinomycetota</taxon>
        <taxon>Actinomycetes</taxon>
        <taxon>Mycobacteriales</taxon>
        <taxon>Mycobacteriaceae</taxon>
        <taxon>Mycobacterium</taxon>
    </lineage>
</organism>
<dbReference type="NCBIfam" id="TIGR01221">
    <property type="entry name" value="rmlC"/>
    <property type="match status" value="1"/>
</dbReference>
<evidence type="ECO:0000313" key="6">
    <source>
        <dbReference type="Proteomes" id="UP000193487"/>
    </source>
</evidence>
<comment type="function">
    <text evidence="4">Catalyzes the epimerization of the C3' and C5'positions of dTDP-6-deoxy-D-xylo-4-hexulose, forming dTDP-6-deoxy-L-lyxo-4-hexulose.</text>
</comment>
<protein>
    <recommendedName>
        <fullName evidence="4">dTDP-4-dehydrorhamnose 3,5-epimerase</fullName>
        <ecNumber evidence="4">5.1.3.13</ecNumber>
    </recommendedName>
    <alternativeName>
        <fullName evidence="4">Thymidine diphospho-4-keto-rhamnose 3,5-epimerase</fullName>
    </alternativeName>
</protein>
<keyword evidence="4" id="KW-0413">Isomerase</keyword>
<comment type="subunit">
    <text evidence="4">Homodimer.</text>
</comment>
<comment type="pathway">
    <text evidence="4">Carbohydrate biosynthesis; dTDP-L-rhamnose biosynthesis.</text>
</comment>
<dbReference type="SUPFAM" id="SSF51182">
    <property type="entry name" value="RmlC-like cupins"/>
    <property type="match status" value="1"/>
</dbReference>
<evidence type="ECO:0000313" key="5">
    <source>
        <dbReference type="EMBL" id="ORW02962.1"/>
    </source>
</evidence>
<dbReference type="PANTHER" id="PTHR21047">
    <property type="entry name" value="DTDP-6-DEOXY-D-GLUCOSE-3,5 EPIMERASE"/>
    <property type="match status" value="1"/>
</dbReference>
<dbReference type="PANTHER" id="PTHR21047:SF2">
    <property type="entry name" value="THYMIDINE DIPHOSPHO-4-KETO-RHAMNOSE 3,5-EPIMERASE"/>
    <property type="match status" value="1"/>
</dbReference>
<dbReference type="InterPro" id="IPR014710">
    <property type="entry name" value="RmlC-like_jellyroll"/>
</dbReference>
<evidence type="ECO:0000256" key="1">
    <source>
        <dbReference type="ARBA" id="ARBA00010154"/>
    </source>
</evidence>
<dbReference type="UniPathway" id="UPA00124"/>
<reference evidence="5 6" key="1">
    <citation type="submission" date="2016-01" db="EMBL/GenBank/DDBJ databases">
        <title>The new phylogeny of the genus Mycobacterium.</title>
        <authorList>
            <person name="Tarcisio F."/>
            <person name="Conor M."/>
            <person name="Antonella G."/>
            <person name="Elisabetta G."/>
            <person name="Giulia F.S."/>
            <person name="Sara T."/>
            <person name="Anna F."/>
            <person name="Clotilde B."/>
            <person name="Roberto B."/>
            <person name="Veronica D.S."/>
            <person name="Fabio R."/>
            <person name="Monica P."/>
            <person name="Olivier J."/>
            <person name="Enrico T."/>
            <person name="Nicola S."/>
        </authorList>
    </citation>
    <scope>NUCLEOTIDE SEQUENCE [LARGE SCALE GENOMIC DNA]</scope>
    <source>
        <strain evidence="5 6">DSM 45166</strain>
    </source>
</reference>
<keyword evidence="6" id="KW-1185">Reference proteome</keyword>
<feature type="site" description="Participates in a stacking interaction with the thymidine ring of dTDP-4-oxo-6-deoxyglucose" evidence="3">
    <location>
        <position position="138"/>
    </location>
</feature>
<dbReference type="OrthoDB" id="9800680at2"/>
<dbReference type="GO" id="GO:0008830">
    <property type="term" value="F:dTDP-4-dehydrorhamnose 3,5-epimerase activity"/>
    <property type="evidence" value="ECO:0007669"/>
    <property type="project" value="UniProtKB-UniRule"/>
</dbReference>
<dbReference type="EC" id="5.1.3.13" evidence="4"/>
<dbReference type="Pfam" id="PF00908">
    <property type="entry name" value="dTDP_sugar_isom"/>
    <property type="match status" value="1"/>
</dbReference>
<dbReference type="GO" id="GO:0005829">
    <property type="term" value="C:cytosol"/>
    <property type="evidence" value="ECO:0007669"/>
    <property type="project" value="TreeGrafter"/>
</dbReference>
<dbReference type="Proteomes" id="UP000193487">
    <property type="component" value="Unassembled WGS sequence"/>
</dbReference>
<name>A0A1X1XVR9_9MYCO</name>
<dbReference type="Gene3D" id="2.60.120.10">
    <property type="entry name" value="Jelly Rolls"/>
    <property type="match status" value="1"/>
</dbReference>
<dbReference type="STRING" id="487514.A5707_04255"/>
<gene>
    <name evidence="5" type="ORF">AWC14_05950</name>
</gene>
<dbReference type="AlphaFoldDB" id="A0A1X1XVR9"/>
<dbReference type="EMBL" id="LQPE01000127">
    <property type="protein sequence ID" value="ORW02962.1"/>
    <property type="molecule type" value="Genomic_DNA"/>
</dbReference>